<keyword evidence="1" id="KW-0472">Membrane</keyword>
<reference evidence="2" key="1">
    <citation type="submission" date="2023-05" db="EMBL/GenBank/DDBJ databases">
        <title>Comparative genomics of Bacillaceae isolates and their secondary metabolite potential.</title>
        <authorList>
            <person name="Song L."/>
            <person name="Nielsen L.J."/>
            <person name="Mohite O."/>
            <person name="Xu X."/>
            <person name="Weber T."/>
            <person name="Kovacs A.T."/>
        </authorList>
    </citation>
    <scope>NUCLEOTIDE SEQUENCE</scope>
    <source>
        <strain evidence="2">XLM17</strain>
    </source>
</reference>
<proteinExistence type="predicted"/>
<feature type="transmembrane region" description="Helical" evidence="1">
    <location>
        <begin position="26"/>
        <end position="47"/>
    </location>
</feature>
<evidence type="ECO:0000313" key="2">
    <source>
        <dbReference type="EMBL" id="WHY86958.1"/>
    </source>
</evidence>
<organism evidence="2 3">
    <name type="scientific">Neobacillus novalis</name>
    <dbReference type="NCBI Taxonomy" id="220687"/>
    <lineage>
        <taxon>Bacteria</taxon>
        <taxon>Bacillati</taxon>
        <taxon>Bacillota</taxon>
        <taxon>Bacilli</taxon>
        <taxon>Bacillales</taxon>
        <taxon>Bacillaceae</taxon>
        <taxon>Neobacillus</taxon>
    </lineage>
</organism>
<feature type="transmembrane region" description="Helical" evidence="1">
    <location>
        <begin position="175"/>
        <end position="192"/>
    </location>
</feature>
<dbReference type="Proteomes" id="UP001178288">
    <property type="component" value="Chromosome"/>
</dbReference>
<sequence length="193" mass="22541">MNSEQNTRKKTRLLASYIPNPKERRTILTCFILMICLFFIGIVVISLNHQQLMMQEYKHYKGFLKQFGSISRIIYFAVLAIYPVFLLLKWKGLKTIQWGGFQLKGFIQLIGKLVRKWHVPLALAATGIVLLHGYLAIMRGFKWDFTNITGILSTILLLFLLFMGLKRFKKKDNKWHLKLAIGFLVLFMIHATF</sequence>
<feature type="transmembrane region" description="Helical" evidence="1">
    <location>
        <begin position="143"/>
        <end position="163"/>
    </location>
</feature>
<keyword evidence="1" id="KW-0812">Transmembrane</keyword>
<dbReference type="AlphaFoldDB" id="A0AA95MV53"/>
<dbReference type="KEGG" id="nnv:QNH39_03575"/>
<dbReference type="EMBL" id="CP126114">
    <property type="protein sequence ID" value="WHY86958.1"/>
    <property type="molecule type" value="Genomic_DNA"/>
</dbReference>
<accession>A0AA95MV53</accession>
<evidence type="ECO:0000256" key="1">
    <source>
        <dbReference type="SAM" id="Phobius"/>
    </source>
</evidence>
<keyword evidence="3" id="KW-1185">Reference proteome</keyword>
<dbReference type="RefSeq" id="WP_066082703.1">
    <property type="nucleotide sequence ID" value="NZ_CP126114.1"/>
</dbReference>
<keyword evidence="1" id="KW-1133">Transmembrane helix</keyword>
<protein>
    <submittedName>
        <fullName evidence="2">Uncharacterized protein</fullName>
    </submittedName>
</protein>
<evidence type="ECO:0000313" key="3">
    <source>
        <dbReference type="Proteomes" id="UP001178288"/>
    </source>
</evidence>
<feature type="transmembrane region" description="Helical" evidence="1">
    <location>
        <begin position="67"/>
        <end position="88"/>
    </location>
</feature>
<feature type="transmembrane region" description="Helical" evidence="1">
    <location>
        <begin position="117"/>
        <end position="137"/>
    </location>
</feature>
<gene>
    <name evidence="2" type="ORF">QNH39_03575</name>
</gene>
<name>A0AA95MV53_9BACI</name>